<proteinExistence type="predicted"/>
<dbReference type="Proteomes" id="UP000262954">
    <property type="component" value="Unassembled WGS sequence"/>
</dbReference>
<gene>
    <name evidence="4" type="ORF">DDY73_05215</name>
</gene>
<dbReference type="InterPro" id="IPR016047">
    <property type="entry name" value="M23ase_b-sheet_dom"/>
</dbReference>
<organism evidence="4 5">
    <name type="scientific">Coprobacter fastidiosus</name>
    <dbReference type="NCBI Taxonomy" id="1099853"/>
    <lineage>
        <taxon>Bacteria</taxon>
        <taxon>Pseudomonadati</taxon>
        <taxon>Bacteroidota</taxon>
        <taxon>Bacteroidia</taxon>
        <taxon>Bacteroidales</taxon>
        <taxon>Barnesiellaceae</taxon>
        <taxon>Coprobacter</taxon>
    </lineage>
</organism>
<keyword evidence="2" id="KW-0472">Membrane</keyword>
<dbReference type="PANTHER" id="PTHR21666">
    <property type="entry name" value="PEPTIDASE-RELATED"/>
    <property type="match status" value="1"/>
</dbReference>
<dbReference type="InterPro" id="IPR050570">
    <property type="entry name" value="Cell_wall_metabolism_enzyme"/>
</dbReference>
<dbReference type="AlphaFoldDB" id="A0A354M1J6"/>
<comment type="caution">
    <text evidence="4">The sequence shown here is derived from an EMBL/GenBank/DDBJ whole genome shotgun (WGS) entry which is preliminary data.</text>
</comment>
<dbReference type="InterPro" id="IPR011055">
    <property type="entry name" value="Dup_hybrid_motif"/>
</dbReference>
<dbReference type="GO" id="GO:0004222">
    <property type="term" value="F:metalloendopeptidase activity"/>
    <property type="evidence" value="ECO:0007669"/>
    <property type="project" value="TreeGrafter"/>
</dbReference>
<name>A0A354M1J6_9BACT</name>
<evidence type="ECO:0000313" key="4">
    <source>
        <dbReference type="EMBL" id="HBJ08385.1"/>
    </source>
</evidence>
<dbReference type="PANTHER" id="PTHR21666:SF289">
    <property type="entry name" value="L-ALA--D-GLU ENDOPEPTIDASE"/>
    <property type="match status" value="1"/>
</dbReference>
<dbReference type="EMBL" id="DNWC01000069">
    <property type="protein sequence ID" value="HBJ08385.1"/>
    <property type="molecule type" value="Genomic_DNA"/>
</dbReference>
<keyword evidence="2" id="KW-0812">Transmembrane</keyword>
<reference evidence="4 5" key="1">
    <citation type="journal article" date="2018" name="Nat. Biotechnol.">
        <title>A standardized bacterial taxonomy based on genome phylogeny substantially revises the tree of life.</title>
        <authorList>
            <person name="Parks D.H."/>
            <person name="Chuvochina M."/>
            <person name="Waite D.W."/>
            <person name="Rinke C."/>
            <person name="Skarshewski A."/>
            <person name="Chaumeil P.A."/>
            <person name="Hugenholtz P."/>
        </authorList>
    </citation>
    <scope>NUCLEOTIDE SEQUENCE [LARGE SCALE GENOMIC DNA]</scope>
    <source>
        <strain evidence="4">UBA11482</strain>
    </source>
</reference>
<keyword evidence="2" id="KW-1133">Transmembrane helix</keyword>
<evidence type="ECO:0000256" key="2">
    <source>
        <dbReference type="SAM" id="Phobius"/>
    </source>
</evidence>
<dbReference type="CDD" id="cd12797">
    <property type="entry name" value="M23_peptidase"/>
    <property type="match status" value="1"/>
</dbReference>
<feature type="transmembrane region" description="Helical" evidence="2">
    <location>
        <begin position="60"/>
        <end position="82"/>
    </location>
</feature>
<dbReference type="Gene3D" id="2.70.70.10">
    <property type="entry name" value="Glucose Permease (Domain IIA)"/>
    <property type="match status" value="1"/>
</dbReference>
<evidence type="ECO:0000259" key="3">
    <source>
        <dbReference type="Pfam" id="PF01551"/>
    </source>
</evidence>
<sequence>MRFRISYYLLNLQVRERIHSYMAKRNKFKAFWKKMRSKYKLSFFNENTLEEVWTFRLSRLGAFLFFSALVIIIFSGAMYLIVGTPLKNYLPGYLKTETRVKIMDNALRIDSLNQAMQLNDAYLKNLTNILTGNVKIDSIRNIKDSLLSFPTDSFLTQSQATTSFMQRYEEEEKYKLNVLNQTIPTDGFIFFAPIKGVIKQKFNPENNHFGIDILAPKRVSVAATLDGTVISAGYTVDYGYVIEIQHSNNFISIYKYNAELLKSIGDKVSGGEVIALTGNGTKDSFPPLVEFQLWHMGQALNPEDYIAF</sequence>
<feature type="domain" description="M23ase beta-sheet core" evidence="3">
    <location>
        <begin position="207"/>
        <end position="302"/>
    </location>
</feature>
<protein>
    <submittedName>
        <fullName evidence="4">M23 family peptidase</fullName>
    </submittedName>
</protein>
<evidence type="ECO:0000256" key="1">
    <source>
        <dbReference type="ARBA" id="ARBA00022729"/>
    </source>
</evidence>
<dbReference type="Pfam" id="PF01551">
    <property type="entry name" value="Peptidase_M23"/>
    <property type="match status" value="1"/>
</dbReference>
<dbReference type="SUPFAM" id="SSF51261">
    <property type="entry name" value="Duplicated hybrid motif"/>
    <property type="match status" value="1"/>
</dbReference>
<keyword evidence="1" id="KW-0732">Signal</keyword>
<evidence type="ECO:0000313" key="5">
    <source>
        <dbReference type="Proteomes" id="UP000262954"/>
    </source>
</evidence>
<accession>A0A354M1J6</accession>